<feature type="compositionally biased region" description="Polar residues" evidence="1">
    <location>
        <begin position="1"/>
        <end position="12"/>
    </location>
</feature>
<dbReference type="Proteomes" id="UP000492821">
    <property type="component" value="Unassembled WGS sequence"/>
</dbReference>
<evidence type="ECO:0000313" key="2">
    <source>
        <dbReference type="Proteomes" id="UP000492821"/>
    </source>
</evidence>
<evidence type="ECO:0000313" key="3">
    <source>
        <dbReference type="WBParaSite" id="Pan_g19943.t1"/>
    </source>
</evidence>
<feature type="region of interest" description="Disordered" evidence="1">
    <location>
        <begin position="1"/>
        <end position="20"/>
    </location>
</feature>
<reference evidence="2" key="1">
    <citation type="journal article" date="2013" name="Genetics">
        <title>The draft genome and transcriptome of Panagrellus redivivus are shaped by the harsh demands of a free-living lifestyle.</title>
        <authorList>
            <person name="Srinivasan J."/>
            <person name="Dillman A.R."/>
            <person name="Macchietto M.G."/>
            <person name="Heikkinen L."/>
            <person name="Lakso M."/>
            <person name="Fracchia K.M."/>
            <person name="Antoshechkin I."/>
            <person name="Mortazavi A."/>
            <person name="Wong G."/>
            <person name="Sternberg P.W."/>
        </authorList>
    </citation>
    <scope>NUCLEOTIDE SEQUENCE [LARGE SCALE GENOMIC DNA]</scope>
    <source>
        <strain evidence="2">MT8872</strain>
    </source>
</reference>
<name>A0A7E4VE45_PANRE</name>
<sequence>MASGSDASMSEPSTSTGTTSGKDIEFQVILKWSRDELKQALTGLVMHSFHEASSSEAPRVLAKEIASLLRELDSLISLITNLTGFSVNLLPVMRQHSQRVDRINISRIDKQCYDPDCTNPVTAFVTYTGPAYKPRAFVLDPTVSEDERVFYCTAHHFIADRLYSLIHMRWNIMLNAQHRLAKTPTLMGELNPEAFVVTNLVNYYMYLISDFSPSSGNKRHHSVITILNRFFNYASKWEAMRKLSQTTE</sequence>
<keyword evidence="2" id="KW-1185">Reference proteome</keyword>
<proteinExistence type="predicted"/>
<evidence type="ECO:0000256" key="1">
    <source>
        <dbReference type="SAM" id="MobiDB-lite"/>
    </source>
</evidence>
<reference evidence="3" key="2">
    <citation type="submission" date="2020-10" db="UniProtKB">
        <authorList>
            <consortium name="WormBaseParasite"/>
        </authorList>
    </citation>
    <scope>IDENTIFICATION</scope>
</reference>
<dbReference type="WBParaSite" id="Pan_g19943.t1">
    <property type="protein sequence ID" value="Pan_g19943.t1"/>
    <property type="gene ID" value="Pan_g19943"/>
</dbReference>
<dbReference type="AlphaFoldDB" id="A0A7E4VE45"/>
<organism evidence="2 3">
    <name type="scientific">Panagrellus redivivus</name>
    <name type="common">Microworm</name>
    <dbReference type="NCBI Taxonomy" id="6233"/>
    <lineage>
        <taxon>Eukaryota</taxon>
        <taxon>Metazoa</taxon>
        <taxon>Ecdysozoa</taxon>
        <taxon>Nematoda</taxon>
        <taxon>Chromadorea</taxon>
        <taxon>Rhabditida</taxon>
        <taxon>Tylenchina</taxon>
        <taxon>Panagrolaimomorpha</taxon>
        <taxon>Panagrolaimoidea</taxon>
        <taxon>Panagrolaimidae</taxon>
        <taxon>Panagrellus</taxon>
    </lineage>
</organism>
<protein>
    <submittedName>
        <fullName evidence="3">Vacuolar protein sorting-associated protein 52 homolog</fullName>
    </submittedName>
</protein>
<accession>A0A7E4VE45</accession>